<organism evidence="1 2">
    <name type="scientific">Candidatus Staskawiczbacteria bacterium RIFCSPHIGHO2_02_FULL_42_22</name>
    <dbReference type="NCBI Taxonomy" id="1802207"/>
    <lineage>
        <taxon>Bacteria</taxon>
        <taxon>Candidatus Staskawicziibacteriota</taxon>
    </lineage>
</organism>
<evidence type="ECO:0000313" key="1">
    <source>
        <dbReference type="EMBL" id="OGZ69826.1"/>
    </source>
</evidence>
<proteinExistence type="predicted"/>
<evidence type="ECO:0000313" key="2">
    <source>
        <dbReference type="Proteomes" id="UP000178820"/>
    </source>
</evidence>
<dbReference type="EMBL" id="MHOT01000002">
    <property type="protein sequence ID" value="OGZ69826.1"/>
    <property type="molecule type" value="Genomic_DNA"/>
</dbReference>
<sequence>MEKQIKNNKPLPWDEVEKAIFKEIEWLRGAIIPSPFEKDFCTNCTLRQIAILMMLGKIKAKDISSTTNSFWGGEKMNIKKPHGATWHFEMMKTIGGHFKSLGFEVKIEPTLAWGRADLGIYKKGTSPLFVEVGTVSLPKLLRNLKTMHEKSTILLVPQEDHVIEFTINETDIKYRQ</sequence>
<dbReference type="AlphaFoldDB" id="A0A1G2I4U1"/>
<dbReference type="Proteomes" id="UP000178820">
    <property type="component" value="Unassembled WGS sequence"/>
</dbReference>
<dbReference type="STRING" id="1802207.A3D44_01870"/>
<accession>A0A1G2I4U1</accession>
<protein>
    <submittedName>
        <fullName evidence="1">Uncharacterized protein</fullName>
    </submittedName>
</protein>
<comment type="caution">
    <text evidence="1">The sequence shown here is derived from an EMBL/GenBank/DDBJ whole genome shotgun (WGS) entry which is preliminary data.</text>
</comment>
<name>A0A1G2I4U1_9BACT</name>
<reference evidence="1 2" key="1">
    <citation type="journal article" date="2016" name="Nat. Commun.">
        <title>Thousands of microbial genomes shed light on interconnected biogeochemical processes in an aquifer system.</title>
        <authorList>
            <person name="Anantharaman K."/>
            <person name="Brown C.T."/>
            <person name="Hug L.A."/>
            <person name="Sharon I."/>
            <person name="Castelle C.J."/>
            <person name="Probst A.J."/>
            <person name="Thomas B.C."/>
            <person name="Singh A."/>
            <person name="Wilkins M.J."/>
            <person name="Karaoz U."/>
            <person name="Brodie E.L."/>
            <person name="Williams K.H."/>
            <person name="Hubbard S.S."/>
            <person name="Banfield J.F."/>
        </authorList>
    </citation>
    <scope>NUCLEOTIDE SEQUENCE [LARGE SCALE GENOMIC DNA]</scope>
</reference>
<gene>
    <name evidence="1" type="ORF">A3D44_01870</name>
</gene>